<dbReference type="Gene3D" id="3.40.50.12780">
    <property type="entry name" value="N-terminal domain of ligase-like"/>
    <property type="match status" value="1"/>
</dbReference>
<dbReference type="Pfam" id="PF00501">
    <property type="entry name" value="AMP-binding"/>
    <property type="match status" value="1"/>
</dbReference>
<feature type="domain" description="AMP-dependent synthetase/ligase" evidence="1">
    <location>
        <begin position="19"/>
        <end position="184"/>
    </location>
</feature>
<dbReference type="InterPro" id="IPR042099">
    <property type="entry name" value="ANL_N_sf"/>
</dbReference>
<dbReference type="SUPFAM" id="SSF56801">
    <property type="entry name" value="Acetyl-CoA synthetase-like"/>
    <property type="match status" value="1"/>
</dbReference>
<reference evidence="3" key="1">
    <citation type="journal article" date="2019" name="Int. J. Syst. Evol. Microbiol.">
        <title>The Global Catalogue of Microorganisms (GCM) 10K type strain sequencing project: providing services to taxonomists for standard genome sequencing and annotation.</title>
        <authorList>
            <consortium name="The Broad Institute Genomics Platform"/>
            <consortium name="The Broad Institute Genome Sequencing Center for Infectious Disease"/>
            <person name="Wu L."/>
            <person name="Ma J."/>
        </authorList>
    </citation>
    <scope>NUCLEOTIDE SEQUENCE [LARGE SCALE GENOMIC DNA]</scope>
    <source>
        <strain evidence="3">JCM 31696</strain>
    </source>
</reference>
<evidence type="ECO:0000313" key="2">
    <source>
        <dbReference type="EMBL" id="MFD0852102.1"/>
    </source>
</evidence>
<accession>A0ABW3CDT9</accession>
<comment type="caution">
    <text evidence="2">The sequence shown here is derived from an EMBL/GenBank/DDBJ whole genome shotgun (WGS) entry which is preliminary data.</text>
</comment>
<dbReference type="InterPro" id="IPR020845">
    <property type="entry name" value="AMP-binding_CS"/>
</dbReference>
<evidence type="ECO:0000313" key="3">
    <source>
        <dbReference type="Proteomes" id="UP001597083"/>
    </source>
</evidence>
<dbReference type="EMBL" id="JBHTIR010001066">
    <property type="protein sequence ID" value="MFD0852102.1"/>
    <property type="molecule type" value="Genomic_DNA"/>
</dbReference>
<feature type="non-terminal residue" evidence="2">
    <location>
        <position position="1"/>
    </location>
</feature>
<protein>
    <submittedName>
        <fullName evidence="2">AMP-binding protein</fullName>
    </submittedName>
</protein>
<dbReference type="PANTHER" id="PTHR24096:SF267">
    <property type="entry name" value="MALONATE--COA LIGASE ACSF3, MITOCHONDRIAL"/>
    <property type="match status" value="1"/>
</dbReference>
<evidence type="ECO:0000259" key="1">
    <source>
        <dbReference type="Pfam" id="PF00501"/>
    </source>
</evidence>
<feature type="non-terminal residue" evidence="2">
    <location>
        <position position="187"/>
    </location>
</feature>
<name>A0ABW3CDT9_9ACTN</name>
<keyword evidence="3" id="KW-1185">Reference proteome</keyword>
<dbReference type="PANTHER" id="PTHR24096">
    <property type="entry name" value="LONG-CHAIN-FATTY-ACID--COA LIGASE"/>
    <property type="match status" value="1"/>
</dbReference>
<gene>
    <name evidence="2" type="ORF">ACFQ07_07715</name>
</gene>
<dbReference type="Proteomes" id="UP001597083">
    <property type="component" value="Unassembled WGS sequence"/>
</dbReference>
<dbReference type="PROSITE" id="PS00455">
    <property type="entry name" value="AMP_BINDING"/>
    <property type="match status" value="1"/>
</dbReference>
<organism evidence="2 3">
    <name type="scientific">Actinomadura adrarensis</name>
    <dbReference type="NCBI Taxonomy" id="1819600"/>
    <lineage>
        <taxon>Bacteria</taxon>
        <taxon>Bacillati</taxon>
        <taxon>Actinomycetota</taxon>
        <taxon>Actinomycetes</taxon>
        <taxon>Streptosporangiales</taxon>
        <taxon>Thermomonosporaceae</taxon>
        <taxon>Actinomadura</taxon>
    </lineage>
</organism>
<sequence length="187" mass="20003">WDDFLARTTDEGLAEVDRRCAALGPDDTSDILFTSGTTGTPKGVVMTHGRTLGVGTDWVAMTGLSEGDRYVMVNPYFHMFGFKAGILASVSAGATMYPQPVLDVDKVLTQVAEEKITILPGAPTLYHAILEHPDRDEYDLSSLRVAVTGAADIPVELIRRIRDELPFSVIVAGYGLTEAGTASSTAP</sequence>
<proteinExistence type="predicted"/>
<dbReference type="InterPro" id="IPR000873">
    <property type="entry name" value="AMP-dep_synth/lig_dom"/>
</dbReference>